<dbReference type="PROSITE" id="PS50110">
    <property type="entry name" value="RESPONSE_REGULATORY"/>
    <property type="match status" value="1"/>
</dbReference>
<gene>
    <name evidence="8" type="ORF">SAMN02927928_1364</name>
</gene>
<dbReference type="PRINTS" id="PR00344">
    <property type="entry name" value="BCTRLSENSOR"/>
</dbReference>
<dbReference type="InterPro" id="IPR003661">
    <property type="entry name" value="HisK_dim/P_dom"/>
</dbReference>
<name>A0A1G4QMS2_9CAUL</name>
<dbReference type="InterPro" id="IPR004358">
    <property type="entry name" value="Sig_transdc_His_kin-like_C"/>
</dbReference>
<dbReference type="RefSeq" id="WP_090645267.1">
    <property type="nucleotide sequence ID" value="NZ_CBCRYE010000001.1"/>
</dbReference>
<dbReference type="Gene3D" id="1.10.287.130">
    <property type="match status" value="1"/>
</dbReference>
<dbReference type="SMART" id="SM00387">
    <property type="entry name" value="HATPase_c"/>
    <property type="match status" value="1"/>
</dbReference>
<dbReference type="InterPro" id="IPR003594">
    <property type="entry name" value="HATPase_dom"/>
</dbReference>
<feature type="transmembrane region" description="Helical" evidence="5">
    <location>
        <begin position="31"/>
        <end position="50"/>
    </location>
</feature>
<dbReference type="InterPro" id="IPR036890">
    <property type="entry name" value="HATPase_C_sf"/>
</dbReference>
<dbReference type="AlphaFoldDB" id="A0A1G4QMS2"/>
<reference evidence="9" key="1">
    <citation type="submission" date="2016-10" db="EMBL/GenBank/DDBJ databases">
        <authorList>
            <person name="Varghese N."/>
            <person name="Submissions S."/>
        </authorList>
    </citation>
    <scope>NUCLEOTIDE SEQUENCE [LARGE SCALE GENOMIC DNA]</scope>
    <source>
        <strain evidence="9">CGMCC 1.3431</strain>
    </source>
</reference>
<dbReference type="PANTHER" id="PTHR43065:SF42">
    <property type="entry name" value="TWO-COMPONENT SENSOR PPRA"/>
    <property type="match status" value="1"/>
</dbReference>
<evidence type="ECO:0000256" key="5">
    <source>
        <dbReference type="SAM" id="Phobius"/>
    </source>
</evidence>
<evidence type="ECO:0000259" key="7">
    <source>
        <dbReference type="PROSITE" id="PS50110"/>
    </source>
</evidence>
<feature type="modified residue" description="4-aspartylphosphate" evidence="4">
    <location>
        <position position="649"/>
    </location>
</feature>
<accession>A0A1G4QMS2</accession>
<dbReference type="InterPro" id="IPR011006">
    <property type="entry name" value="CheY-like_superfamily"/>
</dbReference>
<protein>
    <recommendedName>
        <fullName evidence="2">histidine kinase</fullName>
        <ecNumber evidence="2">2.7.13.3</ecNumber>
    </recommendedName>
</protein>
<feature type="domain" description="Histidine kinase" evidence="6">
    <location>
        <begin position="346"/>
        <end position="571"/>
    </location>
</feature>
<dbReference type="SUPFAM" id="SSF47384">
    <property type="entry name" value="Homodimeric domain of signal transducing histidine kinase"/>
    <property type="match status" value="1"/>
</dbReference>
<dbReference type="Proteomes" id="UP000199150">
    <property type="component" value="Unassembled WGS sequence"/>
</dbReference>
<dbReference type="Pfam" id="PF00072">
    <property type="entry name" value="Response_reg"/>
    <property type="match status" value="1"/>
</dbReference>
<keyword evidence="3 4" id="KW-0597">Phosphoprotein</keyword>
<evidence type="ECO:0000259" key="6">
    <source>
        <dbReference type="PROSITE" id="PS50109"/>
    </source>
</evidence>
<dbReference type="OrthoDB" id="9796100at2"/>
<dbReference type="GO" id="GO:0000155">
    <property type="term" value="F:phosphorelay sensor kinase activity"/>
    <property type="evidence" value="ECO:0007669"/>
    <property type="project" value="InterPro"/>
</dbReference>
<keyword evidence="8" id="KW-0418">Kinase</keyword>
<dbReference type="EMBL" id="FMTS01000001">
    <property type="protein sequence ID" value="SCW45711.1"/>
    <property type="molecule type" value="Genomic_DNA"/>
</dbReference>
<dbReference type="SMART" id="SM00388">
    <property type="entry name" value="HisKA"/>
    <property type="match status" value="1"/>
</dbReference>
<dbReference type="NCBIfam" id="NF046026">
    <property type="entry name" value="HisKinCckACaul"/>
    <property type="match status" value="1"/>
</dbReference>
<comment type="catalytic activity">
    <reaction evidence="1">
        <text>ATP + protein L-histidine = ADP + protein N-phospho-L-histidine.</text>
        <dbReference type="EC" id="2.7.13.3"/>
    </reaction>
</comment>
<keyword evidence="5" id="KW-0472">Membrane</keyword>
<feature type="transmembrane region" description="Helical" evidence="5">
    <location>
        <begin position="57"/>
        <end position="78"/>
    </location>
</feature>
<dbReference type="InterPro" id="IPR036097">
    <property type="entry name" value="HisK_dim/P_sf"/>
</dbReference>
<evidence type="ECO:0000256" key="3">
    <source>
        <dbReference type="ARBA" id="ARBA00022553"/>
    </source>
</evidence>
<feature type="domain" description="Response regulatory" evidence="7">
    <location>
        <begin position="598"/>
        <end position="714"/>
    </location>
</feature>
<dbReference type="PANTHER" id="PTHR43065">
    <property type="entry name" value="SENSOR HISTIDINE KINASE"/>
    <property type="match status" value="1"/>
</dbReference>
<dbReference type="Gene3D" id="3.40.50.2300">
    <property type="match status" value="1"/>
</dbReference>
<keyword evidence="5" id="KW-0812">Transmembrane</keyword>
<proteinExistence type="predicted"/>
<evidence type="ECO:0000256" key="2">
    <source>
        <dbReference type="ARBA" id="ARBA00012438"/>
    </source>
</evidence>
<evidence type="ECO:0000256" key="4">
    <source>
        <dbReference type="PROSITE-ProRule" id="PRU00169"/>
    </source>
</evidence>
<dbReference type="SUPFAM" id="SSF52172">
    <property type="entry name" value="CheY-like"/>
    <property type="match status" value="1"/>
</dbReference>
<dbReference type="SUPFAM" id="SSF55874">
    <property type="entry name" value="ATPase domain of HSP90 chaperone/DNA topoisomerase II/histidine kinase"/>
    <property type="match status" value="1"/>
</dbReference>
<dbReference type="InterPro" id="IPR001789">
    <property type="entry name" value="Sig_transdc_resp-reg_receiver"/>
</dbReference>
<dbReference type="Gene3D" id="3.30.565.10">
    <property type="entry name" value="Histidine kinase-like ATPase, C-terminal domain"/>
    <property type="match status" value="1"/>
</dbReference>
<dbReference type="Pfam" id="PF02518">
    <property type="entry name" value="HATPase_c"/>
    <property type="match status" value="1"/>
</dbReference>
<dbReference type="SMART" id="SM00448">
    <property type="entry name" value="REC"/>
    <property type="match status" value="1"/>
</dbReference>
<evidence type="ECO:0000256" key="1">
    <source>
        <dbReference type="ARBA" id="ARBA00000085"/>
    </source>
</evidence>
<evidence type="ECO:0000313" key="9">
    <source>
        <dbReference type="Proteomes" id="UP000199150"/>
    </source>
</evidence>
<keyword evidence="5" id="KW-1133">Transmembrane helix</keyword>
<dbReference type="EC" id="2.7.13.3" evidence="2"/>
<dbReference type="STRING" id="260084.SAMN02927928_1364"/>
<dbReference type="InterPro" id="IPR005467">
    <property type="entry name" value="His_kinase_dom"/>
</dbReference>
<evidence type="ECO:0000313" key="8">
    <source>
        <dbReference type="EMBL" id="SCW45711.1"/>
    </source>
</evidence>
<keyword evidence="8" id="KW-0808">Transferase</keyword>
<organism evidence="8 9">
    <name type="scientific">Asticcacaulis taihuensis</name>
    <dbReference type="NCBI Taxonomy" id="260084"/>
    <lineage>
        <taxon>Bacteria</taxon>
        <taxon>Pseudomonadati</taxon>
        <taxon>Pseudomonadota</taxon>
        <taxon>Alphaproteobacteria</taxon>
        <taxon>Caulobacterales</taxon>
        <taxon>Caulobacteraceae</taxon>
        <taxon>Asticcacaulis</taxon>
    </lineage>
</organism>
<keyword evidence="9" id="KW-1185">Reference proteome</keyword>
<dbReference type="PROSITE" id="PS50109">
    <property type="entry name" value="HIS_KIN"/>
    <property type="match status" value="1"/>
</dbReference>
<dbReference type="CDD" id="cd00082">
    <property type="entry name" value="HisKA"/>
    <property type="match status" value="1"/>
</dbReference>
<sequence length="716" mass="76484">MSAAPIAPPVSAPENTATSLISRLRDLVNPLTAGIVAVIVVCACVAVWLVSGHLPVGIVLGILIAAVAGVALLGMFAFTGETDILSGEGFRAADIVGALSEPAAVAAFDGHVLAVNPAWSDAGGGTKRLPQGEHAPALFVALREAKAQGTGRALVRLGGFDYEMVVSRLGEDLVLVRAASQGVLGNGLMLKHENPPAVQDDAFLPEVTETHKADLPEAVMDAFAEAAPFGAALVMGDDLFAARIKDFNTVFAALTEQVPDKLVGMAFGDLVTENSRAALIEKMATHKSGPFDIVLNVKSERALQIYVSHVSGGYSLYLFDVSEQKKLEQTLVQSQKMQAIGQVAGGMAHDFNNLLTGFKFRNDQLLLNHPLGDPSYEDLNGIRQIIARAEDLVRNLLAFARKQTVKRVTLNVGEMVSEAEVLLRRLVREDVKLETEYGRNLPNVHVDKGQMEMVMMNLVVNARDAMRAQGGGKVNIRAASQTQDEAKDYGWPEAPAQGAALIEVSDTGPGIPPEILAQVFEPFFTTKPLGEGTGLGLSTVHGIIAQAGGHIQIVSPPGKGATFRIFLPVWIEAEKPEADAKPEPAAKPVPKDLSGVGRILFVEDEQIVRGIAAHLLRQRGYEVLEAEDGEEALAIIEAEEGRFDLLISDVIMPGMDGPSMLKLARPILGDVPVMFISGYAESEFSDLLEAEQNISFLPKPLDIKTLAERVKEQLAA</sequence>